<dbReference type="Proteomes" id="UP001501074">
    <property type="component" value="Unassembled WGS sequence"/>
</dbReference>
<keyword evidence="2 5" id="KW-0503">Monooxygenase</keyword>
<proteinExistence type="predicted"/>
<organism evidence="5 6">
    <name type="scientific">Kineosporia mesophila</name>
    <dbReference type="NCBI Taxonomy" id="566012"/>
    <lineage>
        <taxon>Bacteria</taxon>
        <taxon>Bacillati</taxon>
        <taxon>Actinomycetota</taxon>
        <taxon>Actinomycetes</taxon>
        <taxon>Kineosporiales</taxon>
        <taxon>Kineosporiaceae</taxon>
        <taxon>Kineosporia</taxon>
    </lineage>
</organism>
<dbReference type="SUPFAM" id="SSF51905">
    <property type="entry name" value="FAD/NAD(P)-binding domain"/>
    <property type="match status" value="1"/>
</dbReference>
<feature type="domain" description="FAD-binding" evidence="4">
    <location>
        <begin position="2"/>
        <end position="339"/>
    </location>
</feature>
<dbReference type="PANTHER" id="PTHR13789">
    <property type="entry name" value="MONOOXYGENASE"/>
    <property type="match status" value="1"/>
</dbReference>
<dbReference type="InterPro" id="IPR036188">
    <property type="entry name" value="FAD/NAD-bd_sf"/>
</dbReference>
<evidence type="ECO:0000256" key="1">
    <source>
        <dbReference type="ARBA" id="ARBA00023002"/>
    </source>
</evidence>
<evidence type="ECO:0000256" key="2">
    <source>
        <dbReference type="ARBA" id="ARBA00023033"/>
    </source>
</evidence>
<dbReference type="GO" id="GO:0004497">
    <property type="term" value="F:monooxygenase activity"/>
    <property type="evidence" value="ECO:0007669"/>
    <property type="project" value="UniProtKB-KW"/>
</dbReference>
<feature type="region of interest" description="Disordered" evidence="3">
    <location>
        <begin position="342"/>
        <end position="361"/>
    </location>
</feature>
<dbReference type="EMBL" id="BAAAZO010000005">
    <property type="protein sequence ID" value="GAA3615312.1"/>
    <property type="molecule type" value="Genomic_DNA"/>
</dbReference>
<dbReference type="InterPro" id="IPR050493">
    <property type="entry name" value="FAD-dep_Monooxygenase_BioMet"/>
</dbReference>
<evidence type="ECO:0000313" key="5">
    <source>
        <dbReference type="EMBL" id="GAA3615312.1"/>
    </source>
</evidence>
<dbReference type="InterPro" id="IPR002938">
    <property type="entry name" value="FAD-bd"/>
</dbReference>
<keyword evidence="6" id="KW-1185">Reference proteome</keyword>
<evidence type="ECO:0000256" key="3">
    <source>
        <dbReference type="SAM" id="MobiDB-lite"/>
    </source>
</evidence>
<protein>
    <submittedName>
        <fullName evidence="5">FAD-dependent monooxygenase</fullName>
    </submittedName>
</protein>
<evidence type="ECO:0000259" key="4">
    <source>
        <dbReference type="Pfam" id="PF01494"/>
    </source>
</evidence>
<accession>A0ABP6ZQR9</accession>
<dbReference type="Gene3D" id="3.50.50.60">
    <property type="entry name" value="FAD/NAD(P)-binding domain"/>
    <property type="match status" value="1"/>
</dbReference>
<gene>
    <name evidence="5" type="ORF">GCM10022223_34480</name>
</gene>
<keyword evidence="1" id="KW-0560">Oxidoreductase</keyword>
<reference evidence="6" key="1">
    <citation type="journal article" date="2019" name="Int. J. Syst. Evol. Microbiol.">
        <title>The Global Catalogue of Microorganisms (GCM) 10K type strain sequencing project: providing services to taxonomists for standard genome sequencing and annotation.</title>
        <authorList>
            <consortium name="The Broad Institute Genomics Platform"/>
            <consortium name="The Broad Institute Genome Sequencing Center for Infectious Disease"/>
            <person name="Wu L."/>
            <person name="Ma J."/>
        </authorList>
    </citation>
    <scope>NUCLEOTIDE SEQUENCE [LARGE SCALE GENOMIC DNA]</scope>
    <source>
        <strain evidence="6">JCM 16902</strain>
    </source>
</reference>
<name>A0ABP6ZQR9_9ACTN</name>
<dbReference type="Pfam" id="PF01494">
    <property type="entry name" value="FAD_binding_3"/>
    <property type="match status" value="1"/>
</dbReference>
<feature type="compositionally biased region" description="Pro residues" evidence="3">
    <location>
        <begin position="349"/>
        <end position="358"/>
    </location>
</feature>
<dbReference type="PRINTS" id="PR00420">
    <property type="entry name" value="RNGMNOXGNASE"/>
</dbReference>
<dbReference type="PANTHER" id="PTHR13789:SF309">
    <property type="entry name" value="PUTATIVE (AFU_ORTHOLOGUE AFUA_6G14510)-RELATED"/>
    <property type="match status" value="1"/>
</dbReference>
<evidence type="ECO:0000313" key="6">
    <source>
        <dbReference type="Proteomes" id="UP001501074"/>
    </source>
</evidence>
<sequence>MHVVVIGGGIAGTSAALALHKAGISVTVCEAHPGSAGDLGAFLTLASNGMRALHAIDAATVISGVGFDLTELSAMGADGVPLMTRPMGESGHPPYRFRCLRWSALIAALQAEVVRRGIPLRHGAAFVAATQDASGVTASFADGSRITADLLLGADGLNSLVRRIVDPQAVTPRYAGQRVFYGYTSSAQPPSAPGRITMVRGQAASFGYAVSPAGETSWFARQSATAVPETGPVTAALRDDLVQALRLDSTPTADIVAATDNILVTNTSDLPDVSTWSRGRLLLTGDAAHAASPATGQGASMAFEDAVVLAKALRDSDSVDEAIALFEHTRKPRTRRNMEASAALTGRGTPPPVTPAPTSPDTELLRQMNWEAKLLG</sequence>
<comment type="caution">
    <text evidence="5">The sequence shown here is derived from an EMBL/GenBank/DDBJ whole genome shotgun (WGS) entry which is preliminary data.</text>
</comment>